<keyword evidence="5" id="KW-0255">Endonuclease</keyword>
<dbReference type="PANTHER" id="PTHR30408:SF12">
    <property type="entry name" value="TYPE I RESTRICTION ENZYME MJAVIII SPECIFICITY SUBUNIT"/>
    <property type="match status" value="1"/>
</dbReference>
<proteinExistence type="inferred from homology"/>
<sequence length="202" mass="23239">MKNTVLLKRIATISTGYTLRDSLQFVKEGDVRLLQIKDLPKDNGKIEIEELSQIIWDYPSKPILKTNNIILSTRGDNRAYLFTGSEKDNVLVSNQFIIIELNSPKVSAEFLVWYLNNAPQIKRYFSMHSRGSFLSMLNIATIKDAPIIIPNFSQQQTLLSMYKQAEDEAERYQKLALLRQEYNQAKSEQILNALQGIHDDNN</sequence>
<dbReference type="Proteomes" id="UP001432017">
    <property type="component" value="Unassembled WGS sequence"/>
</dbReference>
<keyword evidence="2" id="KW-0680">Restriction system</keyword>
<dbReference type="InterPro" id="IPR000055">
    <property type="entry name" value="Restrct_endonuc_typeI_TRD"/>
</dbReference>
<dbReference type="RefSeq" id="WP_334253758.1">
    <property type="nucleotide sequence ID" value="NZ_JBAJJM010000004.1"/>
</dbReference>
<dbReference type="GO" id="GO:0004519">
    <property type="term" value="F:endonuclease activity"/>
    <property type="evidence" value="ECO:0007669"/>
    <property type="project" value="UniProtKB-KW"/>
</dbReference>
<organism evidence="5 6">
    <name type="scientific">Mannheimia indoligenes</name>
    <dbReference type="NCBI Taxonomy" id="3103145"/>
    <lineage>
        <taxon>Bacteria</taxon>
        <taxon>Pseudomonadati</taxon>
        <taxon>Pseudomonadota</taxon>
        <taxon>Gammaproteobacteria</taxon>
        <taxon>Pasteurellales</taxon>
        <taxon>Pasteurellaceae</taxon>
        <taxon>Mannheimia</taxon>
    </lineage>
</organism>
<reference evidence="5" key="1">
    <citation type="submission" date="2023-12" db="EMBL/GenBank/DDBJ databases">
        <title>Mannheima indologenes sp. nov. proposed for Clade V organisms of Mannheimia.</title>
        <authorList>
            <person name="Christensen H."/>
        </authorList>
    </citation>
    <scope>NUCLEOTIDE SEQUENCE</scope>
    <source>
        <strain evidence="5">M14.4</strain>
    </source>
</reference>
<gene>
    <name evidence="5" type="ORF">V6W77_03185</name>
</gene>
<accession>A0ABU7ZD15</accession>
<dbReference type="CDD" id="cd16961">
    <property type="entry name" value="RMtype1_S_TRD-CR_like"/>
    <property type="match status" value="1"/>
</dbReference>
<evidence type="ECO:0000256" key="3">
    <source>
        <dbReference type="ARBA" id="ARBA00023125"/>
    </source>
</evidence>
<comment type="similarity">
    <text evidence="1">Belongs to the type-I restriction system S methylase family.</text>
</comment>
<dbReference type="SUPFAM" id="SSF116734">
    <property type="entry name" value="DNA methylase specificity domain"/>
    <property type="match status" value="1"/>
</dbReference>
<dbReference type="InterPro" id="IPR044946">
    <property type="entry name" value="Restrct_endonuc_typeI_TRD_sf"/>
</dbReference>
<evidence type="ECO:0000259" key="4">
    <source>
        <dbReference type="Pfam" id="PF01420"/>
    </source>
</evidence>
<dbReference type="Pfam" id="PF01420">
    <property type="entry name" value="Methylase_S"/>
    <property type="match status" value="1"/>
</dbReference>
<keyword evidence="5" id="KW-0378">Hydrolase</keyword>
<evidence type="ECO:0000313" key="6">
    <source>
        <dbReference type="Proteomes" id="UP001432017"/>
    </source>
</evidence>
<dbReference type="PANTHER" id="PTHR30408">
    <property type="entry name" value="TYPE-1 RESTRICTION ENZYME ECOKI SPECIFICITY PROTEIN"/>
    <property type="match status" value="1"/>
</dbReference>
<dbReference type="Gene3D" id="3.90.220.20">
    <property type="entry name" value="DNA methylase specificity domains"/>
    <property type="match status" value="1"/>
</dbReference>
<evidence type="ECO:0000313" key="5">
    <source>
        <dbReference type="EMBL" id="MEG9475277.1"/>
    </source>
</evidence>
<comment type="caution">
    <text evidence="5">The sequence shown here is derived from an EMBL/GenBank/DDBJ whole genome shotgun (WGS) entry which is preliminary data.</text>
</comment>
<evidence type="ECO:0000256" key="1">
    <source>
        <dbReference type="ARBA" id="ARBA00010923"/>
    </source>
</evidence>
<keyword evidence="3" id="KW-0238">DNA-binding</keyword>
<protein>
    <submittedName>
        <fullName evidence="5">Restriction endonuclease subunit S</fullName>
    </submittedName>
</protein>
<feature type="domain" description="Type I restriction modification DNA specificity" evidence="4">
    <location>
        <begin position="5"/>
        <end position="174"/>
    </location>
</feature>
<dbReference type="EMBL" id="JBAJJM010000004">
    <property type="protein sequence ID" value="MEG9475277.1"/>
    <property type="molecule type" value="Genomic_DNA"/>
</dbReference>
<keyword evidence="5" id="KW-0540">Nuclease</keyword>
<name>A0ABU7ZD15_9PAST</name>
<evidence type="ECO:0000256" key="2">
    <source>
        <dbReference type="ARBA" id="ARBA00022747"/>
    </source>
</evidence>
<keyword evidence="6" id="KW-1185">Reference proteome</keyword>
<dbReference type="InterPro" id="IPR052021">
    <property type="entry name" value="Type-I_RS_S_subunit"/>
</dbReference>